<keyword evidence="2" id="KW-0813">Transport</keyword>
<dbReference type="GO" id="GO:0055085">
    <property type="term" value="P:transmembrane transport"/>
    <property type="evidence" value="ECO:0007669"/>
    <property type="project" value="InterPro"/>
</dbReference>
<organism evidence="10 11">
    <name type="scientific">Palleronia caenipelagi</name>
    <dbReference type="NCBI Taxonomy" id="2489174"/>
    <lineage>
        <taxon>Bacteria</taxon>
        <taxon>Pseudomonadati</taxon>
        <taxon>Pseudomonadota</taxon>
        <taxon>Alphaproteobacteria</taxon>
        <taxon>Rhodobacterales</taxon>
        <taxon>Roseobacteraceae</taxon>
        <taxon>Palleronia</taxon>
    </lineage>
</organism>
<evidence type="ECO:0000256" key="5">
    <source>
        <dbReference type="ARBA" id="ARBA00022692"/>
    </source>
</evidence>
<evidence type="ECO:0000256" key="6">
    <source>
        <dbReference type="ARBA" id="ARBA00022989"/>
    </source>
</evidence>
<feature type="transmembrane region" description="Helical" evidence="8">
    <location>
        <begin position="43"/>
        <end position="67"/>
    </location>
</feature>
<evidence type="ECO:0000259" key="9">
    <source>
        <dbReference type="PROSITE" id="PS50928"/>
    </source>
</evidence>
<evidence type="ECO:0000256" key="7">
    <source>
        <dbReference type="ARBA" id="ARBA00023136"/>
    </source>
</evidence>
<dbReference type="Gene3D" id="1.10.3720.10">
    <property type="entry name" value="MetI-like"/>
    <property type="match status" value="2"/>
</dbReference>
<evidence type="ECO:0000256" key="4">
    <source>
        <dbReference type="ARBA" id="ARBA00022519"/>
    </source>
</evidence>
<dbReference type="SUPFAM" id="SSF161098">
    <property type="entry name" value="MetI-like"/>
    <property type="match status" value="2"/>
</dbReference>
<sequence length="513" mass="53686">MSNTYRSFGLAAAFAVAALVGGTLLSAVSVSGGLSALAPGDWAAIRFTLWQAALSALISVALAIPVARALARRQFPGQRLLITLLGAPFILPTIVAILGLLMVFGRSGWLNALGGGLHLPEFSIYGAHGVILAHVFFNLPLATRLLLQGWQSIPEERLRLAQSLGIRGWTLFRLIEAPMLRAVCPGAALAIFLICISSFAIALTLGGGPRATTIELAIYQAVRFDFDLGRAGLLAMMQLAITVTATLLALRIAIPDSMGAGMDRRITSSSRDGILPDTLAIAAASLFLLAPLAALAVRGLPHVMELPPAVWSSAMRSLMVASASTLFCVLLSLAIALAAAGGGRRGVLAETLGMSALAASPLVMGIGLFVLIRPVQRPDLAALPVTALVNGIMAVPFALRALIPAVARVERDYGRLAASLGLTGWSRLRLLILPRIRRPLGFAAGLAAALSMGDLGVIALFADGESATLPLQVYRLMSSYRMDQASAGALLLLLLSLGLFWICDRGGRKDVDA</sequence>
<evidence type="ECO:0000313" key="10">
    <source>
        <dbReference type="EMBL" id="TRD21669.1"/>
    </source>
</evidence>
<dbReference type="PANTHER" id="PTHR43357:SF4">
    <property type="entry name" value="INNER MEMBRANE ABC TRANSPORTER PERMEASE PROTEIN YDCV"/>
    <property type="match status" value="1"/>
</dbReference>
<keyword evidence="3" id="KW-1003">Cell membrane</keyword>
<keyword evidence="11" id="KW-1185">Reference proteome</keyword>
<proteinExistence type="predicted"/>
<feature type="transmembrane region" description="Helical" evidence="8">
    <location>
        <begin position="381"/>
        <end position="403"/>
    </location>
</feature>
<dbReference type="RefSeq" id="WP_142834279.1">
    <property type="nucleotide sequence ID" value="NZ_VFSV01000010.1"/>
</dbReference>
<feature type="transmembrane region" description="Helical" evidence="8">
    <location>
        <begin position="352"/>
        <end position="375"/>
    </location>
</feature>
<feature type="transmembrane region" description="Helical" evidence="8">
    <location>
        <begin position="482"/>
        <end position="503"/>
    </location>
</feature>
<feature type="domain" description="ABC transmembrane type-1" evidence="9">
    <location>
        <begin position="45"/>
        <end position="249"/>
    </location>
</feature>
<gene>
    <name evidence="10" type="ORF">FEV53_07975</name>
</gene>
<keyword evidence="5 8" id="KW-0812">Transmembrane</keyword>
<feature type="transmembrane region" description="Helical" evidence="8">
    <location>
        <begin position="317"/>
        <end position="340"/>
    </location>
</feature>
<comment type="subcellular location">
    <subcellularLocation>
        <location evidence="1">Cell inner membrane</location>
        <topology evidence="1">Multi-pass membrane protein</topology>
    </subcellularLocation>
</comment>
<accession>A0A547Q5M6</accession>
<dbReference type="InterPro" id="IPR035906">
    <property type="entry name" value="MetI-like_sf"/>
</dbReference>
<comment type="caution">
    <text evidence="10">The sequence shown here is derived from an EMBL/GenBank/DDBJ whole genome shotgun (WGS) entry which is preliminary data.</text>
</comment>
<dbReference type="InterPro" id="IPR000515">
    <property type="entry name" value="MetI-like"/>
</dbReference>
<protein>
    <submittedName>
        <fullName evidence="10">Thiamine/thiamine pyrophosphate ABC transporter permease ThiP</fullName>
    </submittedName>
</protein>
<feature type="transmembrane region" description="Helical" evidence="8">
    <location>
        <begin position="440"/>
        <end position="462"/>
    </location>
</feature>
<feature type="transmembrane region" description="Helical" evidence="8">
    <location>
        <begin position="274"/>
        <end position="297"/>
    </location>
</feature>
<dbReference type="OrthoDB" id="7066776at2"/>
<dbReference type="Proteomes" id="UP000318590">
    <property type="component" value="Unassembled WGS sequence"/>
</dbReference>
<dbReference type="PANTHER" id="PTHR43357">
    <property type="entry name" value="INNER MEMBRANE ABC TRANSPORTER PERMEASE PROTEIN YDCV"/>
    <property type="match status" value="1"/>
</dbReference>
<keyword evidence="6 8" id="KW-1133">Transmembrane helix</keyword>
<dbReference type="GO" id="GO:0005886">
    <property type="term" value="C:plasma membrane"/>
    <property type="evidence" value="ECO:0007669"/>
    <property type="project" value="UniProtKB-SubCell"/>
</dbReference>
<evidence type="ECO:0000256" key="1">
    <source>
        <dbReference type="ARBA" id="ARBA00004429"/>
    </source>
</evidence>
<feature type="transmembrane region" description="Helical" evidence="8">
    <location>
        <begin position="233"/>
        <end position="254"/>
    </location>
</feature>
<dbReference type="AlphaFoldDB" id="A0A547Q5M6"/>
<feature type="transmembrane region" description="Helical" evidence="8">
    <location>
        <begin position="182"/>
        <end position="203"/>
    </location>
</feature>
<feature type="domain" description="ABC transmembrane type-1" evidence="9">
    <location>
        <begin position="314"/>
        <end position="503"/>
    </location>
</feature>
<dbReference type="PROSITE" id="PS50928">
    <property type="entry name" value="ABC_TM1"/>
    <property type="match status" value="2"/>
</dbReference>
<evidence type="ECO:0000256" key="3">
    <source>
        <dbReference type="ARBA" id="ARBA00022475"/>
    </source>
</evidence>
<evidence type="ECO:0000256" key="2">
    <source>
        <dbReference type="ARBA" id="ARBA00022448"/>
    </source>
</evidence>
<keyword evidence="4" id="KW-0997">Cell inner membrane</keyword>
<dbReference type="CDD" id="cd06261">
    <property type="entry name" value="TM_PBP2"/>
    <property type="match status" value="2"/>
</dbReference>
<evidence type="ECO:0000256" key="8">
    <source>
        <dbReference type="SAM" id="Phobius"/>
    </source>
</evidence>
<evidence type="ECO:0000313" key="11">
    <source>
        <dbReference type="Proteomes" id="UP000318590"/>
    </source>
</evidence>
<feature type="transmembrane region" description="Helical" evidence="8">
    <location>
        <begin position="124"/>
        <end position="147"/>
    </location>
</feature>
<keyword evidence="7 8" id="KW-0472">Membrane</keyword>
<name>A0A547Q5M6_9RHOB</name>
<feature type="transmembrane region" description="Helical" evidence="8">
    <location>
        <begin position="79"/>
        <end position="104"/>
    </location>
</feature>
<dbReference type="EMBL" id="VFSV01000010">
    <property type="protein sequence ID" value="TRD21669.1"/>
    <property type="molecule type" value="Genomic_DNA"/>
</dbReference>
<reference evidence="10 11" key="1">
    <citation type="submission" date="2019-06" db="EMBL/GenBank/DDBJ databases">
        <title>Paenimaribius caenipelagi gen. nov., sp. nov., isolated from a tidal flat.</title>
        <authorList>
            <person name="Yoon J.-H."/>
        </authorList>
    </citation>
    <scope>NUCLEOTIDE SEQUENCE [LARGE SCALE GENOMIC DNA]</scope>
    <source>
        <strain evidence="10 11">JBTF-M29</strain>
    </source>
</reference>